<evidence type="ECO:0000256" key="7">
    <source>
        <dbReference type="SAM" id="Phobius"/>
    </source>
</evidence>
<feature type="transmembrane region" description="Helical" evidence="7">
    <location>
        <begin position="627"/>
        <end position="649"/>
    </location>
</feature>
<evidence type="ECO:0000256" key="4">
    <source>
        <dbReference type="ARBA" id="ARBA00022692"/>
    </source>
</evidence>
<dbReference type="InterPro" id="IPR011066">
    <property type="entry name" value="MscS_channel_C_sf"/>
</dbReference>
<comment type="similarity">
    <text evidence="2">Belongs to the MscS (TC 1.A.23) family.</text>
</comment>
<keyword evidence="3" id="KW-1003">Cell membrane</keyword>
<protein>
    <submittedName>
        <fullName evidence="11">Mechanosensitive ion channel protein</fullName>
    </submittedName>
</protein>
<evidence type="ECO:0000256" key="1">
    <source>
        <dbReference type="ARBA" id="ARBA00004651"/>
    </source>
</evidence>
<feature type="transmembrane region" description="Helical" evidence="7">
    <location>
        <begin position="347"/>
        <end position="368"/>
    </location>
</feature>
<feature type="transmembrane region" description="Helical" evidence="7">
    <location>
        <begin position="374"/>
        <end position="395"/>
    </location>
</feature>
<evidence type="ECO:0000313" key="12">
    <source>
        <dbReference type="Proteomes" id="UP000278351"/>
    </source>
</evidence>
<accession>A0A3N4PHX0</accession>
<keyword evidence="8" id="KW-0732">Signal</keyword>
<comment type="subcellular location">
    <subcellularLocation>
        <location evidence="1">Cell membrane</location>
        <topology evidence="1">Multi-pass membrane protein</topology>
    </subcellularLocation>
</comment>
<sequence>MRTNCPDKLQHFLSFHFCSTAAAKPAARFMRLLVLAACFWAGTVSAQQHMDTTSITADTAALPPANDVVSRVKQAVQGGAARNLQEYREGRIRIRQGELIEQMKRTLEQAKIYLKKSAGNAGLAAEIEETAASLAIVKDGVFTNKGSNQTQRNLTVSAAILAELYQSALHRQQALNRYTSDLIGFKDRIDSLSVDSALYFFPGDSAALVKYVQKLAVVVREVRPIDSSLKLATANAQNLQLRLDPLVFEIRSALEDIEIYRQDLSGKTFRREFSNIWGPVAFSRPLEEIMRFSWAKEALLLRFYVTDNGGRFLVLLLVIVASCIFLRSLKRQLAAGGLLTGDHKEQLVVRYPLLSAALISISIFQFMFQSPPFIINYVLWVVSAVCLAFIFSRFITGFWMSFWIVMITLFVLAGADNFILQASRTERYFMLALQLAGILYTGYILSSKHRHDLREKNILYFIAFVCAMESVALAFNVYGRHNLSKTFMVSGYAGVLIAILFLWTVRLINEGLGLAAMIYKHPDRRLFYLNFSRVGQKVPALFYVLLVVGWFILVGRNFYGFKLLADPLNNFLSDQRTLGHYEFSINTILVFVLILVCAAFLSRLISFFAAEPAGHQEKAGKMGLGNWILLIRIFIFSLGLFLAFAATGIPLDRITIILGALGVGIGLGLQGLVNNLVSGLIIAFEKQVSVGDLIEINGKLATMKSIGFRSSVVTSIDGACIIIPNGQLLQQDLVNWTMGRNVRRVDIIVGVAYGTDLPRVIGLLRPLLEKDERILHFPVPSVLAKSFDDSSVNIELVFWVRHISEWRQVNSEMIQAIHALFKAEGVVIPFPQRDVHIQPPPGKE</sequence>
<keyword evidence="6 7" id="KW-0472">Membrane</keyword>
<evidence type="ECO:0000313" key="11">
    <source>
        <dbReference type="EMBL" id="RPE08292.1"/>
    </source>
</evidence>
<organism evidence="11 12">
    <name type="scientific">Chitinophaga lutea</name>
    <dbReference type="NCBI Taxonomy" id="2488634"/>
    <lineage>
        <taxon>Bacteria</taxon>
        <taxon>Pseudomonadati</taxon>
        <taxon>Bacteroidota</taxon>
        <taxon>Chitinophagia</taxon>
        <taxon>Chitinophagales</taxon>
        <taxon>Chitinophagaceae</taxon>
        <taxon>Chitinophaga</taxon>
    </lineage>
</organism>
<dbReference type="InterPro" id="IPR023408">
    <property type="entry name" value="MscS_beta-dom_sf"/>
</dbReference>
<feature type="chain" id="PRO_5018166199" evidence="8">
    <location>
        <begin position="47"/>
        <end position="844"/>
    </location>
</feature>
<dbReference type="Pfam" id="PF21082">
    <property type="entry name" value="MS_channel_3rd"/>
    <property type="match status" value="1"/>
</dbReference>
<feature type="signal peptide" evidence="8">
    <location>
        <begin position="1"/>
        <end position="46"/>
    </location>
</feature>
<name>A0A3N4PHX0_9BACT</name>
<feature type="transmembrane region" description="Helical" evidence="7">
    <location>
        <begin position="402"/>
        <end position="422"/>
    </location>
</feature>
<feature type="domain" description="Mechanosensitive ion channel MscS C-terminal" evidence="10">
    <location>
        <begin position="745"/>
        <end position="827"/>
    </location>
</feature>
<evidence type="ECO:0000256" key="8">
    <source>
        <dbReference type="SAM" id="SignalP"/>
    </source>
</evidence>
<feature type="transmembrane region" description="Helical" evidence="7">
    <location>
        <begin position="583"/>
        <end position="606"/>
    </location>
</feature>
<dbReference type="InterPro" id="IPR011014">
    <property type="entry name" value="MscS_channel_TM-2"/>
</dbReference>
<dbReference type="InterPro" id="IPR010920">
    <property type="entry name" value="LSM_dom_sf"/>
</dbReference>
<dbReference type="PANTHER" id="PTHR30347:SF1">
    <property type="entry name" value="MECHANOSENSITIVE CHANNEL MSCK"/>
    <property type="match status" value="1"/>
</dbReference>
<feature type="transmembrane region" description="Helical" evidence="7">
    <location>
        <begin position="491"/>
        <end position="519"/>
    </location>
</feature>
<dbReference type="SUPFAM" id="SSF82861">
    <property type="entry name" value="Mechanosensitive channel protein MscS (YggB), transmembrane region"/>
    <property type="match status" value="1"/>
</dbReference>
<keyword evidence="12" id="KW-1185">Reference proteome</keyword>
<dbReference type="PANTHER" id="PTHR30347">
    <property type="entry name" value="POTASSIUM CHANNEL RELATED"/>
    <property type="match status" value="1"/>
</dbReference>
<dbReference type="InterPro" id="IPR049278">
    <property type="entry name" value="MS_channel_C"/>
</dbReference>
<comment type="caution">
    <text evidence="11">The sequence shown here is derived from an EMBL/GenBank/DDBJ whole genome shotgun (WGS) entry which is preliminary data.</text>
</comment>
<evidence type="ECO:0000256" key="5">
    <source>
        <dbReference type="ARBA" id="ARBA00022989"/>
    </source>
</evidence>
<dbReference type="Gene3D" id="2.30.30.60">
    <property type="match status" value="1"/>
</dbReference>
<dbReference type="SUPFAM" id="SSF50182">
    <property type="entry name" value="Sm-like ribonucleoproteins"/>
    <property type="match status" value="1"/>
</dbReference>
<keyword evidence="4 7" id="KW-0812">Transmembrane</keyword>
<feature type="transmembrane region" description="Helical" evidence="7">
    <location>
        <begin position="540"/>
        <end position="559"/>
    </location>
</feature>
<feature type="transmembrane region" description="Helical" evidence="7">
    <location>
        <begin position="428"/>
        <end position="446"/>
    </location>
</feature>
<reference evidence="11 12" key="1">
    <citation type="submission" date="2018-11" db="EMBL/GenBank/DDBJ databases">
        <title>Chitinophaga lutea sp.nov., isolate from arsenic contaminated soil.</title>
        <authorList>
            <person name="Zong Y."/>
        </authorList>
    </citation>
    <scope>NUCLEOTIDE SEQUENCE [LARGE SCALE GENOMIC DNA]</scope>
    <source>
        <strain evidence="11 12">ZY74</strain>
    </source>
</reference>
<feature type="transmembrane region" description="Helical" evidence="7">
    <location>
        <begin position="655"/>
        <end position="677"/>
    </location>
</feature>
<evidence type="ECO:0000256" key="6">
    <source>
        <dbReference type="ARBA" id="ARBA00023136"/>
    </source>
</evidence>
<proteinExistence type="inferred from homology"/>
<gene>
    <name evidence="11" type="ORF">EGT74_14625</name>
</gene>
<dbReference type="GO" id="GO:0005886">
    <property type="term" value="C:plasma membrane"/>
    <property type="evidence" value="ECO:0007669"/>
    <property type="project" value="UniProtKB-SubCell"/>
</dbReference>
<feature type="domain" description="Mechanosensitive ion channel MscS" evidence="9">
    <location>
        <begin position="672"/>
        <end position="737"/>
    </location>
</feature>
<dbReference type="GO" id="GO:0008381">
    <property type="term" value="F:mechanosensitive monoatomic ion channel activity"/>
    <property type="evidence" value="ECO:0007669"/>
    <property type="project" value="UniProtKB-ARBA"/>
</dbReference>
<keyword evidence="5 7" id="KW-1133">Transmembrane helix</keyword>
<dbReference type="Proteomes" id="UP000278351">
    <property type="component" value="Unassembled WGS sequence"/>
</dbReference>
<evidence type="ECO:0000256" key="2">
    <source>
        <dbReference type="ARBA" id="ARBA00008017"/>
    </source>
</evidence>
<evidence type="ECO:0000259" key="9">
    <source>
        <dbReference type="Pfam" id="PF00924"/>
    </source>
</evidence>
<dbReference type="Pfam" id="PF00924">
    <property type="entry name" value="MS_channel_2nd"/>
    <property type="match status" value="1"/>
</dbReference>
<dbReference type="InterPro" id="IPR052702">
    <property type="entry name" value="MscS-like_channel"/>
</dbReference>
<feature type="transmembrane region" description="Helical" evidence="7">
    <location>
        <begin position="309"/>
        <end position="326"/>
    </location>
</feature>
<dbReference type="EMBL" id="RPDH01000002">
    <property type="protein sequence ID" value="RPE08292.1"/>
    <property type="molecule type" value="Genomic_DNA"/>
</dbReference>
<dbReference type="SUPFAM" id="SSF82689">
    <property type="entry name" value="Mechanosensitive channel protein MscS (YggB), C-terminal domain"/>
    <property type="match status" value="1"/>
</dbReference>
<dbReference type="InterPro" id="IPR006685">
    <property type="entry name" value="MscS_channel_2nd"/>
</dbReference>
<dbReference type="AlphaFoldDB" id="A0A3N4PHX0"/>
<feature type="transmembrane region" description="Helical" evidence="7">
    <location>
        <begin position="458"/>
        <end position="479"/>
    </location>
</feature>
<evidence type="ECO:0000256" key="3">
    <source>
        <dbReference type="ARBA" id="ARBA00022475"/>
    </source>
</evidence>
<dbReference type="Gene3D" id="3.30.70.100">
    <property type="match status" value="1"/>
</dbReference>
<evidence type="ECO:0000259" key="10">
    <source>
        <dbReference type="Pfam" id="PF21082"/>
    </source>
</evidence>
<dbReference type="Gene3D" id="1.10.287.1260">
    <property type="match status" value="1"/>
</dbReference>